<accession>A0AAD8YYA5</accession>
<dbReference type="Proteomes" id="UP001239994">
    <property type="component" value="Unassembled WGS sequence"/>
</dbReference>
<feature type="signal peptide" evidence="2">
    <location>
        <begin position="1"/>
        <end position="25"/>
    </location>
</feature>
<proteinExistence type="predicted"/>
<evidence type="ECO:0000256" key="2">
    <source>
        <dbReference type="SAM" id="SignalP"/>
    </source>
</evidence>
<dbReference type="Pfam" id="PF01391">
    <property type="entry name" value="Collagen"/>
    <property type="match status" value="1"/>
</dbReference>
<keyword evidence="4" id="KW-1185">Reference proteome</keyword>
<dbReference type="InterPro" id="IPR008160">
    <property type="entry name" value="Collagen"/>
</dbReference>
<reference evidence="3" key="1">
    <citation type="submission" date="2023-03" db="EMBL/GenBank/DDBJ databases">
        <title>Electrophorus voltai genome.</title>
        <authorList>
            <person name="Bian C."/>
        </authorList>
    </citation>
    <scope>NUCLEOTIDE SEQUENCE</scope>
    <source>
        <strain evidence="3">CB-2022</strain>
        <tissue evidence="3">Muscle</tissue>
    </source>
</reference>
<dbReference type="EMBL" id="JAROKS010000023">
    <property type="protein sequence ID" value="KAK1788138.1"/>
    <property type="molecule type" value="Genomic_DNA"/>
</dbReference>
<gene>
    <name evidence="3" type="ORF">P4O66_016603</name>
</gene>
<organism evidence="3 4">
    <name type="scientific">Electrophorus voltai</name>
    <dbReference type="NCBI Taxonomy" id="2609070"/>
    <lineage>
        <taxon>Eukaryota</taxon>
        <taxon>Metazoa</taxon>
        <taxon>Chordata</taxon>
        <taxon>Craniata</taxon>
        <taxon>Vertebrata</taxon>
        <taxon>Euteleostomi</taxon>
        <taxon>Actinopterygii</taxon>
        <taxon>Neopterygii</taxon>
        <taxon>Teleostei</taxon>
        <taxon>Ostariophysi</taxon>
        <taxon>Gymnotiformes</taxon>
        <taxon>Gymnotoidei</taxon>
        <taxon>Gymnotidae</taxon>
        <taxon>Electrophorus</taxon>
    </lineage>
</organism>
<keyword evidence="2" id="KW-0732">Signal</keyword>
<evidence type="ECO:0000256" key="1">
    <source>
        <dbReference type="SAM" id="MobiDB-lite"/>
    </source>
</evidence>
<name>A0AAD8YYA5_9TELE</name>
<protein>
    <submittedName>
        <fullName evidence="3">Uncharacterized protein</fullName>
    </submittedName>
</protein>
<comment type="caution">
    <text evidence="3">The sequence shown here is derived from an EMBL/GenBank/DDBJ whole genome shotgun (WGS) entry which is preliminary data.</text>
</comment>
<feature type="compositionally biased region" description="Pro residues" evidence="1">
    <location>
        <begin position="90"/>
        <end position="103"/>
    </location>
</feature>
<feature type="chain" id="PRO_5041947234" evidence="2">
    <location>
        <begin position="26"/>
        <end position="147"/>
    </location>
</feature>
<feature type="region of interest" description="Disordered" evidence="1">
    <location>
        <begin position="77"/>
        <end position="127"/>
    </location>
</feature>
<sequence length="147" mass="15128">CPLSTSLTPSLYLLFCLSVSPMCPSIPLSCYVTPSQGLPAYAASAGLLSNQILTVKMVFLRFECGFLSAAGERHASHRRFLKGDQGQAGPPGPPGPPGAPGPGGPSGNTGRDGPQGQAGEPVRERTLTPMHTFALLSVMSSHTAQPG</sequence>
<feature type="non-terminal residue" evidence="3">
    <location>
        <position position="1"/>
    </location>
</feature>
<evidence type="ECO:0000313" key="4">
    <source>
        <dbReference type="Proteomes" id="UP001239994"/>
    </source>
</evidence>
<dbReference type="AlphaFoldDB" id="A0AAD8YYA5"/>
<evidence type="ECO:0000313" key="3">
    <source>
        <dbReference type="EMBL" id="KAK1788138.1"/>
    </source>
</evidence>